<dbReference type="SUPFAM" id="SSF141868">
    <property type="entry name" value="EAL domain-like"/>
    <property type="match status" value="1"/>
</dbReference>
<dbReference type="InterPro" id="IPR050706">
    <property type="entry name" value="Cyclic-di-GMP_PDE-like"/>
</dbReference>
<sequence>MGQTSIYSRLVHMAGAWSTAYGPFVLRSALQPIFRRISDDVLDVYAFQGLVRAERNEEPYPPSQFFPLVESQDLPSVDSLLRSIHILNVGSLNRARAGVFVSFQPQLYIDPSAMRLELDRIRLAGHEVAVQPDRIVCDINSNTGDGRLIASAIRQLRQAGFRISISNYEASETSIEVVRLHKPDFVRFDGDWVRDYMHNSAGFALLRVIVRQLRDDGIEPIFERLEENWQVELCTDLGVTLLQGYALARPQLAPADFNEMFPEVSFSPTGDPIPASASSPLPKRSSIDAPAVVLPQPTRPSRVFGKRGSNS</sequence>
<reference evidence="3" key="1">
    <citation type="submission" date="2022-06" db="EMBL/GenBank/DDBJ databases">
        <authorList>
            <person name="Sun Q."/>
        </authorList>
    </citation>
    <scope>NUCLEOTIDE SEQUENCE</scope>
    <source>
        <strain evidence="3">S101</strain>
    </source>
</reference>
<dbReference type="EMBL" id="JAMXLX010000002">
    <property type="protein sequence ID" value="MCO5956866.1"/>
    <property type="molecule type" value="Genomic_DNA"/>
</dbReference>
<dbReference type="PANTHER" id="PTHR33121:SF76">
    <property type="entry name" value="SIGNALING PROTEIN"/>
    <property type="match status" value="1"/>
</dbReference>
<name>A0AAJ1BVD3_9HYPH</name>
<protein>
    <submittedName>
        <fullName evidence="3">EAL domain-containing protein</fullName>
    </submittedName>
</protein>
<dbReference type="GO" id="GO:0071111">
    <property type="term" value="F:cyclic-guanylate-specific phosphodiesterase activity"/>
    <property type="evidence" value="ECO:0007669"/>
    <property type="project" value="InterPro"/>
</dbReference>
<dbReference type="CDD" id="cd01948">
    <property type="entry name" value="EAL"/>
    <property type="match status" value="1"/>
</dbReference>
<accession>A0AAJ1BVD3</accession>
<dbReference type="Pfam" id="PF00563">
    <property type="entry name" value="EAL"/>
    <property type="match status" value="1"/>
</dbReference>
<dbReference type="InterPro" id="IPR001633">
    <property type="entry name" value="EAL_dom"/>
</dbReference>
<dbReference type="SMART" id="SM00052">
    <property type="entry name" value="EAL"/>
    <property type="match status" value="1"/>
</dbReference>
<dbReference type="Proteomes" id="UP001155380">
    <property type="component" value="Unassembled WGS sequence"/>
</dbReference>
<evidence type="ECO:0000256" key="1">
    <source>
        <dbReference type="SAM" id="MobiDB-lite"/>
    </source>
</evidence>
<evidence type="ECO:0000313" key="3">
    <source>
        <dbReference type="EMBL" id="MCO5956866.1"/>
    </source>
</evidence>
<evidence type="ECO:0000313" key="4">
    <source>
        <dbReference type="Proteomes" id="UP001155380"/>
    </source>
</evidence>
<feature type="region of interest" description="Disordered" evidence="1">
    <location>
        <begin position="268"/>
        <end position="311"/>
    </location>
</feature>
<dbReference type="RefSeq" id="WP_250915853.1">
    <property type="nucleotide sequence ID" value="NZ_JAMXLX010000002.1"/>
</dbReference>
<dbReference type="PANTHER" id="PTHR33121">
    <property type="entry name" value="CYCLIC DI-GMP PHOSPHODIESTERASE PDEF"/>
    <property type="match status" value="1"/>
</dbReference>
<proteinExistence type="predicted"/>
<feature type="domain" description="EAL" evidence="2">
    <location>
        <begin position="10"/>
        <end position="264"/>
    </location>
</feature>
<dbReference type="AlphaFoldDB" id="A0AAJ1BVD3"/>
<evidence type="ECO:0000259" key="2">
    <source>
        <dbReference type="PROSITE" id="PS50883"/>
    </source>
</evidence>
<dbReference type="InterPro" id="IPR035919">
    <property type="entry name" value="EAL_sf"/>
</dbReference>
<organism evidence="3 4">
    <name type="scientific">Ciceribacter sichuanensis</name>
    <dbReference type="NCBI Taxonomy" id="2949647"/>
    <lineage>
        <taxon>Bacteria</taxon>
        <taxon>Pseudomonadati</taxon>
        <taxon>Pseudomonadota</taxon>
        <taxon>Alphaproteobacteria</taxon>
        <taxon>Hyphomicrobiales</taxon>
        <taxon>Rhizobiaceae</taxon>
        <taxon>Ciceribacter</taxon>
    </lineage>
</organism>
<dbReference type="Gene3D" id="3.20.20.450">
    <property type="entry name" value="EAL domain"/>
    <property type="match status" value="1"/>
</dbReference>
<comment type="caution">
    <text evidence="3">The sequence shown here is derived from an EMBL/GenBank/DDBJ whole genome shotgun (WGS) entry which is preliminary data.</text>
</comment>
<gene>
    <name evidence="3" type="ORF">NBH21_08810</name>
</gene>
<dbReference type="PROSITE" id="PS50883">
    <property type="entry name" value="EAL"/>
    <property type="match status" value="1"/>
</dbReference>